<dbReference type="EMBL" id="CP031039">
    <property type="protein sequence ID" value="QDZ22015.1"/>
    <property type="molecule type" value="Genomic_DNA"/>
</dbReference>
<dbReference type="OrthoDB" id="10251809at2759"/>
<protein>
    <recommendedName>
        <fullName evidence="7">Galactose oxidase</fullName>
    </recommendedName>
</protein>
<dbReference type="Gene3D" id="2.120.10.80">
    <property type="entry name" value="Kelch-type beta propeller"/>
    <property type="match status" value="2"/>
</dbReference>
<dbReference type="InterPro" id="IPR015915">
    <property type="entry name" value="Kelch-typ_b-propeller"/>
</dbReference>
<feature type="region of interest" description="Disordered" evidence="3">
    <location>
        <begin position="85"/>
        <end position="143"/>
    </location>
</feature>
<organism evidence="5 6">
    <name type="scientific">Chloropicon primus</name>
    <dbReference type="NCBI Taxonomy" id="1764295"/>
    <lineage>
        <taxon>Eukaryota</taxon>
        <taxon>Viridiplantae</taxon>
        <taxon>Chlorophyta</taxon>
        <taxon>Chloropicophyceae</taxon>
        <taxon>Chloropicales</taxon>
        <taxon>Chloropicaceae</taxon>
        <taxon>Chloropicon</taxon>
    </lineage>
</organism>
<dbReference type="STRING" id="1764295.A0A5B8MQW9"/>
<reference evidence="4" key="2">
    <citation type="submission" date="2021-01" db="EMBL/GenBank/DDBJ databases">
        <authorList>
            <person name="Corre E."/>
            <person name="Pelletier E."/>
            <person name="Niang G."/>
            <person name="Scheremetjew M."/>
            <person name="Finn R."/>
            <person name="Kale V."/>
            <person name="Holt S."/>
            <person name="Cochrane G."/>
            <person name="Meng A."/>
            <person name="Brown T."/>
            <person name="Cohen L."/>
        </authorList>
    </citation>
    <scope>NUCLEOTIDE SEQUENCE</scope>
    <source>
        <strain evidence="4">CCMP1205</strain>
    </source>
</reference>
<keyword evidence="6" id="KW-1185">Reference proteome</keyword>
<dbReference type="EMBL" id="HBHL01008599">
    <property type="protein sequence ID" value="CAD9716824.1"/>
    <property type="molecule type" value="Transcribed_RNA"/>
</dbReference>
<evidence type="ECO:0000313" key="4">
    <source>
        <dbReference type="EMBL" id="CAD9716824.1"/>
    </source>
</evidence>
<gene>
    <name evidence="5" type="ORF">A3770_06p45330</name>
    <name evidence="4" type="ORF">CPRI1469_LOCUS5684</name>
</gene>
<accession>A0A5B8MQW9</accession>
<dbReference type="PANTHER" id="PTHR46093:SF18">
    <property type="entry name" value="FIBRONECTIN TYPE-III DOMAIN-CONTAINING PROTEIN"/>
    <property type="match status" value="1"/>
</dbReference>
<keyword evidence="1" id="KW-0880">Kelch repeat</keyword>
<evidence type="ECO:0000256" key="1">
    <source>
        <dbReference type="ARBA" id="ARBA00022441"/>
    </source>
</evidence>
<evidence type="ECO:0000313" key="5">
    <source>
        <dbReference type="EMBL" id="QDZ22015.1"/>
    </source>
</evidence>
<evidence type="ECO:0000256" key="2">
    <source>
        <dbReference type="ARBA" id="ARBA00022737"/>
    </source>
</evidence>
<dbReference type="SMART" id="SM00612">
    <property type="entry name" value="Kelch"/>
    <property type="match status" value="3"/>
</dbReference>
<dbReference type="Pfam" id="PF24681">
    <property type="entry name" value="Kelch_KLHDC2_KLHL20_DRC7"/>
    <property type="match status" value="1"/>
</dbReference>
<dbReference type="InterPro" id="IPR006652">
    <property type="entry name" value="Kelch_1"/>
</dbReference>
<name>A0A5B8MQW9_9CHLO</name>
<proteinExistence type="predicted"/>
<keyword evidence="2" id="KW-0677">Repeat</keyword>
<evidence type="ECO:0000256" key="3">
    <source>
        <dbReference type="SAM" id="MobiDB-lite"/>
    </source>
</evidence>
<dbReference type="Proteomes" id="UP000316726">
    <property type="component" value="Chromosome 6"/>
</dbReference>
<sequence>MDVLVGNVVLRVPAGVAATQKAKKSAEGKESVWKLELSFENFTGTLEVKKVIERSVEGGVVGIVRAPAVTPAPPVAAPEAVVAKPPQPEEQRKEAVAASPAAIQKEPTPVASPPKEVMVEPEHKEVTPQVVAKRKSSKLSLSKPKKQLKMSDFGLRKDGLSLMTPMTTGAEHAYKKSAGVSWETVSGAEDASSGAMVARCGATAALDAETNKVYVCGGLGDDGYLDDLWILDTGSWTWTQGGSSGFRKRAWHTSSIVKDKILVFGGQCDKPEELKEDEDDDTMLLGELTMYDFESGVWFPAHATGEAPCARSGHSATPIGDNKLVIFGGMNEDGKFMNDVNVLDTSLFTWSKPKTKGSPIKPRGYHTAVMIGHKILFFGGIGKCNWAFKEIYSLDTKTWKWTEHSSHVQGEAPSTRVGQVVTALPDGKSLLVQGGHDAEDASTCFNDAYVLDTQKWSWVSLPAGENRPSPRAGHCGVAVNGVFATFFGQDATDSKMKDVWKLDLSLVASQ</sequence>
<evidence type="ECO:0000313" key="6">
    <source>
        <dbReference type="Proteomes" id="UP000316726"/>
    </source>
</evidence>
<dbReference type="Pfam" id="PF13415">
    <property type="entry name" value="Beta-prop_FBX42"/>
    <property type="match status" value="1"/>
</dbReference>
<evidence type="ECO:0008006" key="7">
    <source>
        <dbReference type="Google" id="ProtNLM"/>
    </source>
</evidence>
<dbReference type="AlphaFoldDB" id="A0A5B8MQW9"/>
<reference evidence="5 6" key="1">
    <citation type="submission" date="2018-07" db="EMBL/GenBank/DDBJ databases">
        <title>The complete nuclear genome of the prasinophyte Chloropicon primus (CCMP1205).</title>
        <authorList>
            <person name="Pombert J.-F."/>
            <person name="Otis C."/>
            <person name="Turmel M."/>
            <person name="Lemieux C."/>
        </authorList>
    </citation>
    <scope>NUCLEOTIDE SEQUENCE [LARGE SCALE GENOMIC DNA]</scope>
    <source>
        <strain evidence="5 6">CCMP1205</strain>
    </source>
</reference>
<feature type="compositionally biased region" description="Basic residues" evidence="3">
    <location>
        <begin position="132"/>
        <end position="143"/>
    </location>
</feature>
<dbReference type="SUPFAM" id="SSF117281">
    <property type="entry name" value="Kelch motif"/>
    <property type="match status" value="1"/>
</dbReference>
<dbReference type="PANTHER" id="PTHR46093">
    <property type="entry name" value="ACYL-COA-BINDING DOMAIN-CONTAINING PROTEIN 5"/>
    <property type="match status" value="1"/>
</dbReference>
<feature type="compositionally biased region" description="Basic and acidic residues" evidence="3">
    <location>
        <begin position="117"/>
        <end position="126"/>
    </location>
</feature>